<dbReference type="AlphaFoldDB" id="A0A2S9Y3K0"/>
<dbReference type="SUPFAM" id="SSF49452">
    <property type="entry name" value="Starch-binding domain-like"/>
    <property type="match status" value="2"/>
</dbReference>
<evidence type="ECO:0000256" key="1">
    <source>
        <dbReference type="ARBA" id="ARBA00022729"/>
    </source>
</evidence>
<evidence type="ECO:0000313" key="3">
    <source>
        <dbReference type="EMBL" id="PRP99672.1"/>
    </source>
</evidence>
<dbReference type="Proteomes" id="UP000238823">
    <property type="component" value="Unassembled WGS sequence"/>
</dbReference>
<gene>
    <name evidence="3" type="ORF">ENSA7_63120</name>
</gene>
<comment type="caution">
    <text evidence="3">The sequence shown here is derived from an EMBL/GenBank/DDBJ whole genome shotgun (WGS) entry which is preliminary data.</text>
</comment>
<reference evidence="3 4" key="1">
    <citation type="submission" date="2018-03" db="EMBL/GenBank/DDBJ databases">
        <title>Draft Genome Sequences of the Obligatory Marine Myxobacteria Enhygromyxa salina SWB007.</title>
        <authorList>
            <person name="Poehlein A."/>
            <person name="Moghaddam J.A."/>
            <person name="Harms H."/>
            <person name="Alanjari M."/>
            <person name="Koenig G.M."/>
            <person name="Daniel R."/>
            <person name="Schaeberle T.F."/>
        </authorList>
    </citation>
    <scope>NUCLEOTIDE SEQUENCE [LARGE SCALE GENOMIC DNA]</scope>
    <source>
        <strain evidence="3 4">SWB007</strain>
    </source>
</reference>
<feature type="region of interest" description="Disordered" evidence="2">
    <location>
        <begin position="21"/>
        <end position="50"/>
    </location>
</feature>
<dbReference type="SUPFAM" id="SSF49464">
    <property type="entry name" value="Carboxypeptidase regulatory domain-like"/>
    <property type="match status" value="4"/>
</dbReference>
<keyword evidence="1" id="KW-0732">Signal</keyword>
<dbReference type="InterPro" id="IPR008969">
    <property type="entry name" value="CarboxyPept-like_regulatory"/>
</dbReference>
<dbReference type="Gene3D" id="2.60.40.1120">
    <property type="entry name" value="Carboxypeptidase-like, regulatory domain"/>
    <property type="match status" value="2"/>
</dbReference>
<proteinExistence type="predicted"/>
<dbReference type="EMBL" id="PVNL01000120">
    <property type="protein sequence ID" value="PRP99672.1"/>
    <property type="molecule type" value="Genomic_DNA"/>
</dbReference>
<dbReference type="GO" id="GO:0030246">
    <property type="term" value="F:carbohydrate binding"/>
    <property type="evidence" value="ECO:0007669"/>
    <property type="project" value="InterPro"/>
</dbReference>
<organism evidence="3 4">
    <name type="scientific">Enhygromyxa salina</name>
    <dbReference type="NCBI Taxonomy" id="215803"/>
    <lineage>
        <taxon>Bacteria</taxon>
        <taxon>Pseudomonadati</taxon>
        <taxon>Myxococcota</taxon>
        <taxon>Polyangia</taxon>
        <taxon>Nannocystales</taxon>
        <taxon>Nannocystaceae</taxon>
        <taxon>Enhygromyxa</taxon>
    </lineage>
</organism>
<name>A0A2S9Y3K0_9BACT</name>
<dbReference type="PANTHER" id="PTHR23303">
    <property type="entry name" value="CARBOXYPEPTIDASE REGULATORY REGION-CONTAINING"/>
    <property type="match status" value="1"/>
</dbReference>
<evidence type="ECO:0000256" key="2">
    <source>
        <dbReference type="SAM" id="MobiDB-lite"/>
    </source>
</evidence>
<evidence type="ECO:0000313" key="4">
    <source>
        <dbReference type="Proteomes" id="UP000238823"/>
    </source>
</evidence>
<sequence>MLLLVAALAYWLWPRADAGQAEPGSVAAGSKQLSGAGHHTPGQADAGPQLHTPARIIGTVTTLDGKPLGPNAQAQVCLRPDRVRSGELDSPTCVGTDDGGHYRLEAVIPGALELYAGAAEHQPRNTKLTLVGGSEQTVDFMLLPGGVLIRGVVHDLAGGHVEGALVTIAGDGVQGDPSDRAISFSDDQGRFSAWVRRGRIHVGARAQGYATRKLYSSAPGPSVDVYLVPEAVLVGRVVDAQTHAPLPNVEVYPGIGGGGEFMSYTITSQGWARSDADGYFRIAGLTPGAFRPYVANASWRGRAAQTVKLGLGETSAVIELPVTAAASVRAQVVQRESGEPACIGGSASISPGSFEIYSETVDANGWVEFGGLRPGDYTVNLSCQGRFMSKLASFTLEPEGGDLDELRWVVPDGVEIRGVIVDGRGQALPGLVVLAELIPTDDDERGATARRSRSEPSDETGAFTLLGLESGSYELTLGGSSGPSLPAPVEVVLGEQDIDGLRIEAPTPTELAGRVIDDAGAAVPDITVTVYSSNASVDTRSDDDGRFVFPNLGAGHLRVVANDGRWQLDLAETEVDLEASVRAEIELVVPRGDGVIRGRVVDEGGTPLDDAFISIERQLEVLDHAPERGKLSYSAAKGRPVLSEADGSFELTGLPKGLFTVWAKQKQGGEAVRADLRPGAQIELVIDTVGSLAGVVVADASAGEFTFTITAKLADGTLEERDQWTNKDGRWRLDQLPPGRYEVTVVSDAGDGALAVELAAGQALEDLRIELQGRVTVRGRLVDQTDQSPIVDAKVRVAPPDADFSVLIKFPRVRSDADGRFTVEVPAGEMELEVVPGGSAAGRQHQTLHERIQISTESKVQDLGDIPLTPN</sequence>
<dbReference type="RefSeq" id="WP_146158368.1">
    <property type="nucleotide sequence ID" value="NZ_PVNL01000120.1"/>
</dbReference>
<dbReference type="InterPro" id="IPR051417">
    <property type="entry name" value="SDr/BOS_complex"/>
</dbReference>
<dbReference type="Pfam" id="PF13620">
    <property type="entry name" value="CarboxypepD_reg"/>
    <property type="match status" value="1"/>
</dbReference>
<dbReference type="OrthoDB" id="5499103at2"/>
<dbReference type="InterPro" id="IPR013784">
    <property type="entry name" value="Carb-bd-like_fold"/>
</dbReference>
<protein>
    <submittedName>
        <fullName evidence="3">Cna protein B-type domain protein</fullName>
    </submittedName>
</protein>
<accession>A0A2S9Y3K0</accession>
<dbReference type="PANTHER" id="PTHR23303:SF14">
    <property type="entry name" value="BOS COMPLEX SUBUNIT NOMO1-RELATED"/>
    <property type="match status" value="1"/>
</dbReference>